<dbReference type="SUPFAM" id="SSF56317">
    <property type="entry name" value="Carbon-nitrogen hydrolase"/>
    <property type="match status" value="1"/>
</dbReference>
<dbReference type="PANTHER" id="PTHR43674:SF2">
    <property type="entry name" value="BETA-UREIDOPROPIONASE"/>
    <property type="match status" value="1"/>
</dbReference>
<evidence type="ECO:0000256" key="1">
    <source>
        <dbReference type="ARBA" id="ARBA00010613"/>
    </source>
</evidence>
<keyword evidence="5" id="KW-1185">Reference proteome</keyword>
<dbReference type="OrthoDB" id="2826359at2"/>
<dbReference type="AlphaFoldDB" id="A0A5C5XI24"/>
<comment type="similarity">
    <text evidence="1">Belongs to the carbon-nitrogen hydrolase superfamily. NIT1/NIT2 family.</text>
</comment>
<evidence type="ECO:0000313" key="5">
    <source>
        <dbReference type="Proteomes" id="UP000316095"/>
    </source>
</evidence>
<evidence type="ECO:0000313" key="4">
    <source>
        <dbReference type="EMBL" id="TWT61805.1"/>
    </source>
</evidence>
<dbReference type="EMBL" id="SJPG01000001">
    <property type="protein sequence ID" value="TWT61805.1"/>
    <property type="molecule type" value="Genomic_DNA"/>
</dbReference>
<proteinExistence type="inferred from homology"/>
<dbReference type="GO" id="GO:0047417">
    <property type="term" value="F:N-carbamoyl-D-amino acid hydrolase activity"/>
    <property type="evidence" value="ECO:0007669"/>
    <property type="project" value="UniProtKB-EC"/>
</dbReference>
<dbReference type="Gene3D" id="3.60.110.10">
    <property type="entry name" value="Carbon-nitrogen hydrolase"/>
    <property type="match status" value="1"/>
</dbReference>
<dbReference type="Pfam" id="PF00795">
    <property type="entry name" value="CN_hydrolase"/>
    <property type="match status" value="1"/>
</dbReference>
<dbReference type="PANTHER" id="PTHR43674">
    <property type="entry name" value="NITRILASE C965.09-RELATED"/>
    <property type="match status" value="1"/>
</dbReference>
<dbReference type="InterPro" id="IPR001110">
    <property type="entry name" value="UPF0012_CS"/>
</dbReference>
<evidence type="ECO:0000259" key="3">
    <source>
        <dbReference type="PROSITE" id="PS50263"/>
    </source>
</evidence>
<accession>A0A5C5XI24</accession>
<reference evidence="4 5" key="1">
    <citation type="submission" date="2019-02" db="EMBL/GenBank/DDBJ databases">
        <title>Deep-cultivation of Planctomycetes and their phenomic and genomic characterization uncovers novel biology.</title>
        <authorList>
            <person name="Wiegand S."/>
            <person name="Jogler M."/>
            <person name="Boedeker C."/>
            <person name="Pinto D."/>
            <person name="Vollmers J."/>
            <person name="Rivas-Marin E."/>
            <person name="Kohn T."/>
            <person name="Peeters S.H."/>
            <person name="Heuer A."/>
            <person name="Rast P."/>
            <person name="Oberbeckmann S."/>
            <person name="Bunk B."/>
            <person name="Jeske O."/>
            <person name="Meyerdierks A."/>
            <person name="Storesund J.E."/>
            <person name="Kallscheuer N."/>
            <person name="Luecker S."/>
            <person name="Lage O.M."/>
            <person name="Pohl T."/>
            <person name="Merkel B.J."/>
            <person name="Hornburger P."/>
            <person name="Mueller R.-W."/>
            <person name="Bruemmer F."/>
            <person name="Labrenz M."/>
            <person name="Spormann A.M."/>
            <person name="Op Den Camp H."/>
            <person name="Overmann J."/>
            <person name="Amann R."/>
            <person name="Jetten M.S.M."/>
            <person name="Mascher T."/>
            <person name="Medema M.H."/>
            <person name="Devos D.P."/>
            <person name="Kaster A.-K."/>
            <person name="Ovreas L."/>
            <person name="Rohde M."/>
            <person name="Galperin M.Y."/>
            <person name="Jogler C."/>
        </authorList>
    </citation>
    <scope>NUCLEOTIDE SEQUENCE [LARGE SCALE GENOMIC DNA]</scope>
    <source>
        <strain evidence="4 5">Pan54</strain>
    </source>
</reference>
<dbReference type="InterPro" id="IPR003010">
    <property type="entry name" value="C-N_Hydrolase"/>
</dbReference>
<dbReference type="CDD" id="cd07197">
    <property type="entry name" value="nitrilase"/>
    <property type="match status" value="1"/>
</dbReference>
<dbReference type="EC" id="3.5.1.77" evidence="4"/>
<dbReference type="InterPro" id="IPR036526">
    <property type="entry name" value="C-N_Hydrolase_sf"/>
</dbReference>
<dbReference type="PROSITE" id="PS50263">
    <property type="entry name" value="CN_HYDROLASE"/>
    <property type="match status" value="1"/>
</dbReference>
<name>A0A5C5XI24_9PLAN</name>
<sequence length="290" mass="31853">MIKLIGVQCDISLGNCEQNLQKMLSSLKTAADRGANLVIFPECALTGYGFESRETAMECAEPLDGPASAQMIEACQKFNLNCVYGFLEKAGESIFNCAAMVGPEGILSSYRKIHLPFVGVDRFVDYGDRPFEVHESTSLRLGMNICYDLAFPEASRVLAVGGADLIALPTNWPRGAECMTPGPVITRSMENKVYYAAINRIGNEAGTSYIGQSCICGPGGEILAMGSADQEEYLEVDIDVEIPRQKRVIRKAGSFELDRMADRRPEFYQPLINPHVLETPRDRYGASEPE</sequence>
<feature type="domain" description="CN hydrolase" evidence="3">
    <location>
        <begin position="2"/>
        <end position="240"/>
    </location>
</feature>
<dbReference type="PROSITE" id="PS01227">
    <property type="entry name" value="UPF0012"/>
    <property type="match status" value="1"/>
</dbReference>
<dbReference type="InterPro" id="IPR050345">
    <property type="entry name" value="Aliph_Amidase/BUP"/>
</dbReference>
<dbReference type="Proteomes" id="UP000316095">
    <property type="component" value="Unassembled WGS sequence"/>
</dbReference>
<dbReference type="RefSeq" id="WP_146503747.1">
    <property type="nucleotide sequence ID" value="NZ_SJPG01000001.1"/>
</dbReference>
<keyword evidence="2 4" id="KW-0378">Hydrolase</keyword>
<comment type="caution">
    <text evidence="4">The sequence shown here is derived from an EMBL/GenBank/DDBJ whole genome shotgun (WGS) entry which is preliminary data.</text>
</comment>
<gene>
    <name evidence="4" type="ORF">Pan54_25420</name>
</gene>
<evidence type="ECO:0000256" key="2">
    <source>
        <dbReference type="ARBA" id="ARBA00022801"/>
    </source>
</evidence>
<organism evidence="4 5">
    <name type="scientific">Rubinisphaera italica</name>
    <dbReference type="NCBI Taxonomy" id="2527969"/>
    <lineage>
        <taxon>Bacteria</taxon>
        <taxon>Pseudomonadati</taxon>
        <taxon>Planctomycetota</taxon>
        <taxon>Planctomycetia</taxon>
        <taxon>Planctomycetales</taxon>
        <taxon>Planctomycetaceae</taxon>
        <taxon>Rubinisphaera</taxon>
    </lineage>
</organism>
<protein>
    <submittedName>
        <fullName evidence="4">N-carbamoyl-D-amino acid hydrolase</fullName>
        <ecNumber evidence="4">3.5.1.77</ecNumber>
    </submittedName>
</protein>